<dbReference type="PANTHER" id="PTHR15508:SF2">
    <property type="entry name" value="RIBOSOMAL PROTEIN S6 KINASE DELTA-1"/>
    <property type="match status" value="1"/>
</dbReference>
<sequence>MENKFIPQAIEIVTLAIHEDNKKNYEEALGLYKKALEHFMIGVKYEKNPTSKDIIMKRVEGYMTRAEQLRAMLEKTPKAVSASGTAELEK</sequence>
<keyword evidence="2" id="KW-0813">Transport</keyword>
<dbReference type="SMART" id="SM00745">
    <property type="entry name" value="MIT"/>
    <property type="match status" value="1"/>
</dbReference>
<gene>
    <name evidence="7" type="ORF">P43SY_004878</name>
</gene>
<dbReference type="Gene3D" id="1.20.58.80">
    <property type="entry name" value="Phosphotransferase system, lactose/cellobiose-type IIA subunit"/>
    <property type="match status" value="1"/>
</dbReference>
<dbReference type="Pfam" id="PF04212">
    <property type="entry name" value="MIT"/>
    <property type="match status" value="1"/>
</dbReference>
<evidence type="ECO:0000256" key="5">
    <source>
        <dbReference type="ARBA" id="ARBA00048883"/>
    </source>
</evidence>
<dbReference type="EC" id="3.6.4.6" evidence="1"/>
<evidence type="ECO:0000256" key="4">
    <source>
        <dbReference type="ARBA" id="ARBA00022927"/>
    </source>
</evidence>
<reference evidence="7" key="1">
    <citation type="submission" date="2021-12" db="EMBL/GenBank/DDBJ databases">
        <title>Prjna785345.</title>
        <authorList>
            <person name="Rujirawat T."/>
            <person name="Krajaejun T."/>
        </authorList>
    </citation>
    <scope>NUCLEOTIDE SEQUENCE</scope>
    <source>
        <strain evidence="7">Pi057C3</strain>
    </source>
</reference>
<comment type="caution">
    <text evidence="7">The sequence shown here is derived from an EMBL/GenBank/DDBJ whole genome shotgun (WGS) entry which is preliminary data.</text>
</comment>
<dbReference type="FunFam" id="1.20.58.80:FF:000004">
    <property type="entry name" value="Vacuolar protein sorting-associated protein 4"/>
    <property type="match status" value="1"/>
</dbReference>
<keyword evidence="4" id="KW-0653">Protein transport</keyword>
<keyword evidence="8" id="KW-1185">Reference proteome</keyword>
<protein>
    <recommendedName>
        <fullName evidence="1">vesicle-fusing ATPase</fullName>
        <ecNumber evidence="1">3.6.4.6</ecNumber>
    </recommendedName>
</protein>
<dbReference type="Proteomes" id="UP001209570">
    <property type="component" value="Unassembled WGS sequence"/>
</dbReference>
<dbReference type="GO" id="GO:0015031">
    <property type="term" value="P:protein transport"/>
    <property type="evidence" value="ECO:0007669"/>
    <property type="project" value="UniProtKB-KW"/>
</dbReference>
<evidence type="ECO:0000259" key="6">
    <source>
        <dbReference type="SMART" id="SM00745"/>
    </source>
</evidence>
<dbReference type="InterPro" id="IPR007330">
    <property type="entry name" value="MIT_dom"/>
</dbReference>
<dbReference type="GO" id="GO:0016787">
    <property type="term" value="F:hydrolase activity"/>
    <property type="evidence" value="ECO:0007669"/>
    <property type="project" value="UniProtKB-KW"/>
</dbReference>
<dbReference type="InterPro" id="IPR036181">
    <property type="entry name" value="MIT_dom_sf"/>
</dbReference>
<keyword evidence="3" id="KW-0378">Hydrolase</keyword>
<dbReference type="SUPFAM" id="SSF116846">
    <property type="entry name" value="MIT domain"/>
    <property type="match status" value="1"/>
</dbReference>
<organism evidence="7 8">
    <name type="scientific">Pythium insidiosum</name>
    <name type="common">Pythiosis disease agent</name>
    <dbReference type="NCBI Taxonomy" id="114742"/>
    <lineage>
        <taxon>Eukaryota</taxon>
        <taxon>Sar</taxon>
        <taxon>Stramenopiles</taxon>
        <taxon>Oomycota</taxon>
        <taxon>Peronosporomycetes</taxon>
        <taxon>Pythiales</taxon>
        <taxon>Pythiaceae</taxon>
        <taxon>Pythium</taxon>
    </lineage>
</organism>
<name>A0AAD5Q8R9_PYTIN</name>
<comment type="catalytic activity">
    <reaction evidence="5">
        <text>ATP + H2O = ADP + phosphate + H(+)</text>
        <dbReference type="Rhea" id="RHEA:13065"/>
        <dbReference type="ChEBI" id="CHEBI:15377"/>
        <dbReference type="ChEBI" id="CHEBI:15378"/>
        <dbReference type="ChEBI" id="CHEBI:30616"/>
        <dbReference type="ChEBI" id="CHEBI:43474"/>
        <dbReference type="ChEBI" id="CHEBI:456216"/>
        <dbReference type="EC" id="3.6.4.6"/>
    </reaction>
</comment>
<evidence type="ECO:0000256" key="3">
    <source>
        <dbReference type="ARBA" id="ARBA00022801"/>
    </source>
</evidence>
<feature type="domain" description="MIT" evidence="6">
    <location>
        <begin position="2"/>
        <end position="79"/>
    </location>
</feature>
<proteinExistence type="predicted"/>
<dbReference type="GO" id="GO:0005769">
    <property type="term" value="C:early endosome"/>
    <property type="evidence" value="ECO:0007669"/>
    <property type="project" value="TreeGrafter"/>
</dbReference>
<dbReference type="InterPro" id="IPR051866">
    <property type="entry name" value="Intracell_Sig-Traffick_Protein"/>
</dbReference>
<dbReference type="PANTHER" id="PTHR15508">
    <property type="entry name" value="RIBOSOMAL PROTEIN S6 KINASE"/>
    <property type="match status" value="1"/>
</dbReference>
<dbReference type="EMBL" id="JAKCXM010000146">
    <property type="protein sequence ID" value="KAJ0400783.1"/>
    <property type="molecule type" value="Genomic_DNA"/>
</dbReference>
<evidence type="ECO:0000256" key="1">
    <source>
        <dbReference type="ARBA" id="ARBA00012674"/>
    </source>
</evidence>
<dbReference type="AlphaFoldDB" id="A0AAD5Q8R9"/>
<evidence type="ECO:0000313" key="8">
    <source>
        <dbReference type="Proteomes" id="UP001209570"/>
    </source>
</evidence>
<evidence type="ECO:0000313" key="7">
    <source>
        <dbReference type="EMBL" id="KAJ0400783.1"/>
    </source>
</evidence>
<accession>A0AAD5Q8R9</accession>
<evidence type="ECO:0000256" key="2">
    <source>
        <dbReference type="ARBA" id="ARBA00022448"/>
    </source>
</evidence>